<dbReference type="EMBL" id="AP018732">
    <property type="protein sequence ID" value="BBE42879.1"/>
    <property type="molecule type" value="Genomic_DNA"/>
</dbReference>
<dbReference type="KEGG" id="ccai:NAS2_1499"/>
<evidence type="ECO:0000313" key="2">
    <source>
        <dbReference type="Proteomes" id="UP000509448"/>
    </source>
</evidence>
<evidence type="ECO:0000313" key="1">
    <source>
        <dbReference type="EMBL" id="BBE42879.1"/>
    </source>
</evidence>
<keyword evidence="2" id="KW-1185">Reference proteome</keyword>
<dbReference type="GeneID" id="55585309"/>
<protein>
    <submittedName>
        <fullName evidence="1">Uncharacterized protein</fullName>
    </submittedName>
</protein>
<dbReference type="AlphaFoldDB" id="A0A4P2VE52"/>
<reference evidence="1 2" key="1">
    <citation type="journal article" date="2019" name="ISME J.">
        <title>Isolation and characterization of a thermophilic sulfur- and iron-reducing thaumarchaeote from a terrestrial acidic hot spring.</title>
        <authorList>
            <person name="Kato S."/>
            <person name="Itoh T."/>
            <person name="Yuki M."/>
            <person name="Nagamori M."/>
            <person name="Ohnishi M."/>
            <person name="Uematsu K."/>
            <person name="Suzuki K."/>
            <person name="Takashina T."/>
            <person name="Ohkuma M."/>
        </authorList>
    </citation>
    <scope>NUCLEOTIDE SEQUENCE [LARGE SCALE GENOMIC DNA]</scope>
    <source>
        <strain evidence="1 2">NAS-02</strain>
    </source>
</reference>
<sequence>MRRGAVISVPGLGYTSMARCSPRFIGELFYYSPRGVTHFPPPRTPDEAWRRMFGGLPGILGRMHVEMVPVNPPGDADVSLDDELRSVELGVSGALGRALPVASVNYLARKTSPPTCDEVRLVDDSLARIFGSLDEYMILSPFGDRQDHDFEEYGIYLSSVERPGHEEVIEPEQVAELVAELAARMAHG</sequence>
<accession>A0A4P2VE52</accession>
<dbReference type="RefSeq" id="WP_174449062.1">
    <property type="nucleotide sequence ID" value="NZ_AP018732.1"/>
</dbReference>
<dbReference type="Proteomes" id="UP000509448">
    <property type="component" value="Chromosome"/>
</dbReference>
<name>A0A4P2VE52_9ARCH</name>
<gene>
    <name evidence="1" type="ORF">NAS2_1499</name>
</gene>
<organism evidence="1 2">
    <name type="scientific">Conexivisphaera calida</name>
    <dbReference type="NCBI Taxonomy" id="1874277"/>
    <lineage>
        <taxon>Archaea</taxon>
        <taxon>Nitrososphaerota</taxon>
        <taxon>Conexivisphaeria</taxon>
        <taxon>Conexivisphaerales</taxon>
        <taxon>Conexivisphaeraceae</taxon>
        <taxon>Conexivisphaera</taxon>
    </lineage>
</organism>
<proteinExistence type="predicted"/>
<dbReference type="OrthoDB" id="33364at2157"/>